<dbReference type="GO" id="GO:0016853">
    <property type="term" value="F:isomerase activity"/>
    <property type="evidence" value="ECO:0007669"/>
    <property type="project" value="InterPro"/>
</dbReference>
<dbReference type="InterPro" id="IPR014718">
    <property type="entry name" value="GH-type_carb-bd"/>
</dbReference>
<evidence type="ECO:0000313" key="3">
    <source>
        <dbReference type="Proteomes" id="UP000243719"/>
    </source>
</evidence>
<dbReference type="EMBL" id="FNLO01000014">
    <property type="protein sequence ID" value="SDV51044.1"/>
    <property type="molecule type" value="Genomic_DNA"/>
</dbReference>
<feature type="compositionally biased region" description="Low complexity" evidence="1">
    <location>
        <begin position="1"/>
        <end position="24"/>
    </location>
</feature>
<dbReference type="GO" id="GO:0030246">
    <property type="term" value="F:carbohydrate binding"/>
    <property type="evidence" value="ECO:0007669"/>
    <property type="project" value="InterPro"/>
</dbReference>
<sequence length="349" mass="38036">MPSTTSASSATSPAPHDSTAASTAGSTPPPHPDTKPAGIDPDAPAILTLRNAHDVIRVAPAIGGRLLDWRSDGHAVLRWPTEVDWRMPAKIRGGNPLLFPFIGRHFVDGEANRWRDATGTVRPMPQHGFARDLPFEARQLGGQSDDASGVVLTLDSRRVDQAAAYPFDFVFEVEYELLGAGRLRTTLTVENRGDTPMPYYAGTHFYFDLPHALRSESRLALADASQHRQQADGGPGAALSHRTAFALDDPLLQDTFHVLASPTPDRAGDRLLASLDTPSLGRTIRIVQPPSNAAWYAVTTWSEAPDADFYCIEPWLGLPDAIHHGQGLRWLQPHSREAAICVIEARFAR</sequence>
<feature type="region of interest" description="Disordered" evidence="1">
    <location>
        <begin position="1"/>
        <end position="43"/>
    </location>
</feature>
<dbReference type="Proteomes" id="UP000243719">
    <property type="component" value="Unassembled WGS sequence"/>
</dbReference>
<organism evidence="2 3">
    <name type="scientific">Chitinasiproducens palmae</name>
    <dbReference type="NCBI Taxonomy" id="1770053"/>
    <lineage>
        <taxon>Bacteria</taxon>
        <taxon>Pseudomonadati</taxon>
        <taxon>Pseudomonadota</taxon>
        <taxon>Betaproteobacteria</taxon>
        <taxon>Burkholderiales</taxon>
        <taxon>Burkholderiaceae</taxon>
        <taxon>Chitinasiproducens</taxon>
    </lineage>
</organism>
<evidence type="ECO:0000256" key="1">
    <source>
        <dbReference type="SAM" id="MobiDB-lite"/>
    </source>
</evidence>
<dbReference type="Pfam" id="PF01263">
    <property type="entry name" value="Aldose_epim"/>
    <property type="match status" value="1"/>
</dbReference>
<dbReference type="SUPFAM" id="SSF74650">
    <property type="entry name" value="Galactose mutarotase-like"/>
    <property type="match status" value="1"/>
</dbReference>
<proteinExistence type="predicted"/>
<dbReference type="STRING" id="1770053.SAMN05216551_114145"/>
<keyword evidence="3" id="KW-1185">Reference proteome</keyword>
<evidence type="ECO:0000313" key="2">
    <source>
        <dbReference type="EMBL" id="SDV51044.1"/>
    </source>
</evidence>
<dbReference type="OrthoDB" id="9790727at2"/>
<accession>A0A1H2PVY7</accession>
<dbReference type="InterPro" id="IPR008183">
    <property type="entry name" value="Aldose_1/G6P_1-epimerase"/>
</dbReference>
<dbReference type="GO" id="GO:0005975">
    <property type="term" value="P:carbohydrate metabolic process"/>
    <property type="evidence" value="ECO:0007669"/>
    <property type="project" value="InterPro"/>
</dbReference>
<reference evidence="3" key="1">
    <citation type="submission" date="2016-09" db="EMBL/GenBank/DDBJ databases">
        <authorList>
            <person name="Varghese N."/>
            <person name="Submissions S."/>
        </authorList>
    </citation>
    <scope>NUCLEOTIDE SEQUENCE [LARGE SCALE GENOMIC DNA]</scope>
    <source>
        <strain evidence="3">JS23</strain>
    </source>
</reference>
<gene>
    <name evidence="2" type="ORF">SAMN05216551_114145</name>
</gene>
<dbReference type="Gene3D" id="2.70.98.10">
    <property type="match status" value="1"/>
</dbReference>
<protein>
    <submittedName>
        <fullName evidence="2">Galactose mutarotase</fullName>
    </submittedName>
</protein>
<dbReference type="InterPro" id="IPR011013">
    <property type="entry name" value="Gal_mutarotase_sf_dom"/>
</dbReference>
<name>A0A1H2PVY7_9BURK</name>
<dbReference type="AlphaFoldDB" id="A0A1H2PVY7"/>